<keyword evidence="1" id="KW-0732">Signal</keyword>
<feature type="signal peptide" evidence="1">
    <location>
        <begin position="1"/>
        <end position="22"/>
    </location>
</feature>
<protein>
    <recommendedName>
        <fullName evidence="4">Knottin scorpion toxin-like domain-containing protein</fullName>
    </recommendedName>
</protein>
<dbReference type="KEGG" id="crb:17895915"/>
<evidence type="ECO:0008006" key="4">
    <source>
        <dbReference type="Google" id="ProtNLM"/>
    </source>
</evidence>
<accession>R0GFY2</accession>
<dbReference type="Proteomes" id="UP000029121">
    <property type="component" value="Unassembled WGS sequence"/>
</dbReference>
<dbReference type="STRING" id="81985.R0GFY2"/>
<sequence length="84" mass="9576">MAMKTSITFVLTIFFIISFVHSRKTTQGYRMLFDEVECFGGFEPCRGHGDVVCTDYCKNYQFDYGVCTQDRGCCCHGNIPASNY</sequence>
<dbReference type="EMBL" id="KB870806">
    <property type="protein sequence ID" value="EOA34767.1"/>
    <property type="molecule type" value="Genomic_DNA"/>
</dbReference>
<dbReference type="AlphaFoldDB" id="R0GFY2"/>
<proteinExistence type="predicted"/>
<keyword evidence="3" id="KW-1185">Reference proteome</keyword>
<gene>
    <name evidence="2" type="ORF">CARUB_v10022340mg</name>
</gene>
<evidence type="ECO:0000313" key="3">
    <source>
        <dbReference type="Proteomes" id="UP000029121"/>
    </source>
</evidence>
<organism evidence="2 3">
    <name type="scientific">Capsella rubella</name>
    <dbReference type="NCBI Taxonomy" id="81985"/>
    <lineage>
        <taxon>Eukaryota</taxon>
        <taxon>Viridiplantae</taxon>
        <taxon>Streptophyta</taxon>
        <taxon>Embryophyta</taxon>
        <taxon>Tracheophyta</taxon>
        <taxon>Spermatophyta</taxon>
        <taxon>Magnoliopsida</taxon>
        <taxon>eudicotyledons</taxon>
        <taxon>Gunneridae</taxon>
        <taxon>Pentapetalae</taxon>
        <taxon>rosids</taxon>
        <taxon>malvids</taxon>
        <taxon>Brassicales</taxon>
        <taxon>Brassicaceae</taxon>
        <taxon>Camelineae</taxon>
        <taxon>Capsella</taxon>
    </lineage>
</organism>
<dbReference type="OrthoDB" id="10282697at2759"/>
<name>R0GFY2_9BRAS</name>
<feature type="chain" id="PRO_5004341893" description="Knottin scorpion toxin-like domain-containing protein" evidence="1">
    <location>
        <begin position="23"/>
        <end position="84"/>
    </location>
</feature>
<evidence type="ECO:0000256" key="1">
    <source>
        <dbReference type="SAM" id="SignalP"/>
    </source>
</evidence>
<evidence type="ECO:0000313" key="2">
    <source>
        <dbReference type="EMBL" id="EOA34767.1"/>
    </source>
</evidence>
<reference evidence="3" key="1">
    <citation type="journal article" date="2013" name="Nat. Genet.">
        <title>The Capsella rubella genome and the genomic consequences of rapid mating system evolution.</title>
        <authorList>
            <person name="Slotte T."/>
            <person name="Hazzouri K.M."/>
            <person name="Agren J.A."/>
            <person name="Koenig D."/>
            <person name="Maumus F."/>
            <person name="Guo Y.L."/>
            <person name="Steige K."/>
            <person name="Platts A.E."/>
            <person name="Escobar J.S."/>
            <person name="Newman L.K."/>
            <person name="Wang W."/>
            <person name="Mandakova T."/>
            <person name="Vello E."/>
            <person name="Smith L.M."/>
            <person name="Henz S.R."/>
            <person name="Steffen J."/>
            <person name="Takuno S."/>
            <person name="Brandvain Y."/>
            <person name="Coop G."/>
            <person name="Andolfatto P."/>
            <person name="Hu T.T."/>
            <person name="Blanchette M."/>
            <person name="Clark R.M."/>
            <person name="Quesneville H."/>
            <person name="Nordborg M."/>
            <person name="Gaut B.S."/>
            <person name="Lysak M.A."/>
            <person name="Jenkins J."/>
            <person name="Grimwood J."/>
            <person name="Chapman J."/>
            <person name="Prochnik S."/>
            <person name="Shu S."/>
            <person name="Rokhsar D."/>
            <person name="Schmutz J."/>
            <person name="Weigel D."/>
            <person name="Wright S.I."/>
        </authorList>
    </citation>
    <scope>NUCLEOTIDE SEQUENCE [LARGE SCALE GENOMIC DNA]</scope>
    <source>
        <strain evidence="3">cv. Monte Gargano</strain>
    </source>
</reference>